<dbReference type="GO" id="GO:0032259">
    <property type="term" value="P:methylation"/>
    <property type="evidence" value="ECO:0007669"/>
    <property type="project" value="UniProtKB-KW"/>
</dbReference>
<feature type="domain" description="Methyltransferase type 11" evidence="4">
    <location>
        <begin position="54"/>
        <end position="152"/>
    </location>
</feature>
<dbReference type="InterPro" id="IPR013216">
    <property type="entry name" value="Methyltransf_11"/>
</dbReference>
<keyword evidence="2 5" id="KW-0489">Methyltransferase</keyword>
<dbReference type="AlphaFoldDB" id="A0A537JZD2"/>
<dbReference type="PANTHER" id="PTHR44942:SF4">
    <property type="entry name" value="METHYLTRANSFERASE TYPE 11 DOMAIN-CONTAINING PROTEIN"/>
    <property type="match status" value="1"/>
</dbReference>
<dbReference type="InterPro" id="IPR029063">
    <property type="entry name" value="SAM-dependent_MTases_sf"/>
</dbReference>
<dbReference type="PANTHER" id="PTHR44942">
    <property type="entry name" value="METHYLTRANSF_11 DOMAIN-CONTAINING PROTEIN"/>
    <property type="match status" value="1"/>
</dbReference>
<dbReference type="SUPFAM" id="SSF53335">
    <property type="entry name" value="S-adenosyl-L-methionine-dependent methyltransferases"/>
    <property type="match status" value="1"/>
</dbReference>
<gene>
    <name evidence="5" type="ORF">E6H00_11360</name>
</gene>
<accession>A0A537JZD2</accession>
<evidence type="ECO:0000256" key="1">
    <source>
        <dbReference type="ARBA" id="ARBA00008361"/>
    </source>
</evidence>
<evidence type="ECO:0000313" key="6">
    <source>
        <dbReference type="Proteomes" id="UP000318509"/>
    </source>
</evidence>
<keyword evidence="3 5" id="KW-0808">Transferase</keyword>
<comment type="caution">
    <text evidence="5">The sequence shown here is derived from an EMBL/GenBank/DDBJ whole genome shotgun (WGS) entry which is preliminary data.</text>
</comment>
<dbReference type="EMBL" id="VBAK01000133">
    <property type="protein sequence ID" value="TMI88871.1"/>
    <property type="molecule type" value="Genomic_DNA"/>
</dbReference>
<dbReference type="GO" id="GO:0008757">
    <property type="term" value="F:S-adenosylmethionine-dependent methyltransferase activity"/>
    <property type="evidence" value="ECO:0007669"/>
    <property type="project" value="InterPro"/>
</dbReference>
<proteinExistence type="inferred from homology"/>
<comment type="similarity">
    <text evidence="1">Belongs to the methyltransferase superfamily.</text>
</comment>
<evidence type="ECO:0000313" key="5">
    <source>
        <dbReference type="EMBL" id="TMI88871.1"/>
    </source>
</evidence>
<name>A0A537JZD2_9BACT</name>
<protein>
    <submittedName>
        <fullName evidence="5">Methyltransferase domain-containing protein</fullName>
    </submittedName>
</protein>
<evidence type="ECO:0000259" key="4">
    <source>
        <dbReference type="Pfam" id="PF08241"/>
    </source>
</evidence>
<dbReference type="CDD" id="cd02440">
    <property type="entry name" value="AdoMet_MTases"/>
    <property type="match status" value="1"/>
</dbReference>
<evidence type="ECO:0000256" key="2">
    <source>
        <dbReference type="ARBA" id="ARBA00022603"/>
    </source>
</evidence>
<evidence type="ECO:0000256" key="3">
    <source>
        <dbReference type="ARBA" id="ARBA00022679"/>
    </source>
</evidence>
<sequence>MKDRIADSQVPPEAATSAEDNERYGFSRFASHPFFGEVNRWLVERVASLGHRFVDLACGPGAVTELLLQRLMDRGRGLIYAVDPSLSELDRARRRVASGLVEFIQGSAENLSRLVPQVDVVVFCNAIHLIKDKLQVLSEIRKVLRSGGTLAFNTTFFKGCYPPGTERFYRYWILRAAQYLRERGVSVLRAEKSESLEWVTPEEYGALVSAAGFVEPTWRLHEVTLSPESLEDIGQFSLFVRGALPRVPLEIGADALAQAVRVAMRDAGIQGGVPRFWLQFIARTQA</sequence>
<dbReference type="Proteomes" id="UP000318509">
    <property type="component" value="Unassembled WGS sequence"/>
</dbReference>
<dbReference type="Gene3D" id="3.40.50.150">
    <property type="entry name" value="Vaccinia Virus protein VP39"/>
    <property type="match status" value="1"/>
</dbReference>
<reference evidence="5 6" key="1">
    <citation type="journal article" date="2019" name="Nat. Microbiol.">
        <title>Mediterranean grassland soil C-N compound turnover is dependent on rainfall and depth, and is mediated by genomically divergent microorganisms.</title>
        <authorList>
            <person name="Diamond S."/>
            <person name="Andeer P.F."/>
            <person name="Li Z."/>
            <person name="Crits-Christoph A."/>
            <person name="Burstein D."/>
            <person name="Anantharaman K."/>
            <person name="Lane K.R."/>
            <person name="Thomas B.C."/>
            <person name="Pan C."/>
            <person name="Northen T.R."/>
            <person name="Banfield J.F."/>
        </authorList>
    </citation>
    <scope>NUCLEOTIDE SEQUENCE [LARGE SCALE GENOMIC DNA]</scope>
    <source>
        <strain evidence="5">NP_3</strain>
    </source>
</reference>
<organism evidence="5 6">
    <name type="scientific">Candidatus Segetimicrobium genomatis</name>
    <dbReference type="NCBI Taxonomy" id="2569760"/>
    <lineage>
        <taxon>Bacteria</taxon>
        <taxon>Bacillati</taxon>
        <taxon>Candidatus Sysuimicrobiota</taxon>
        <taxon>Candidatus Sysuimicrobiia</taxon>
        <taxon>Candidatus Sysuimicrobiales</taxon>
        <taxon>Candidatus Segetimicrobiaceae</taxon>
        <taxon>Candidatus Segetimicrobium</taxon>
    </lineage>
</organism>
<dbReference type="Pfam" id="PF08241">
    <property type="entry name" value="Methyltransf_11"/>
    <property type="match status" value="1"/>
</dbReference>
<dbReference type="InterPro" id="IPR051052">
    <property type="entry name" value="Diverse_substrate_MTase"/>
</dbReference>